<feature type="transmembrane region" description="Helical" evidence="4">
    <location>
        <begin position="207"/>
        <end position="226"/>
    </location>
</feature>
<sequence>MKNQKVQYKFDEWLFVPYEDKFILDGETIVIDNRLSKLFHFLCEYPDTVFSRDELIDEVWNGSILSDQVITQAIFELRKILKQHGNHPHGYIVTVPKRGYKLDATVDRTIEAPKVLIDSVFRSESLETETSDYSNEGEVQPDIEPAESVIAETKEVEQSEAFNEDPVAEEQAQTSTPIVEPTKPSHPPVQPPKAQIKEPKSTNVKKAPLLIIVAVIFAVIVSWFFINQNQAPSTHVATKDIVETPSYLSLEPRYIHVIIDDEIRKDDLKVGVIKTLLDFLKTYQDFRIIYDGPAAKLAANEIHFKSSTNQSKERLEIEYFNRISKHKHLDRNYDVSNQALKRSIKSSLDDLLDSFNLDIDKQQIAKLVNELPDDSVALNSILTAHSATYHGTSELEALELIKQAEIYAPENPYIVASGYIYNLSYLYLNPKQDNTTLIAEQNERALRKFSSFSEEGRNTPRVIEAMVMMALSQDDTVAANSLLNAIPPNRRSVLFYILSAKKAELTGNRDAAEELYYYAVLEASTTLVLDLSEVLFFNSDLSDIKTKIELSSR</sequence>
<gene>
    <name evidence="6" type="ORF">FCV91_11575</name>
</gene>
<name>A0A4U2EZS1_9VIBR</name>
<proteinExistence type="predicted"/>
<dbReference type="CDD" id="cd00383">
    <property type="entry name" value="trans_reg_C"/>
    <property type="match status" value="1"/>
</dbReference>
<dbReference type="Pfam" id="PF00486">
    <property type="entry name" value="Trans_reg_C"/>
    <property type="match status" value="1"/>
</dbReference>
<evidence type="ECO:0000259" key="5">
    <source>
        <dbReference type="PROSITE" id="PS51755"/>
    </source>
</evidence>
<keyword evidence="4" id="KW-0812">Transmembrane</keyword>
<evidence type="ECO:0000256" key="1">
    <source>
        <dbReference type="ARBA" id="ARBA00023125"/>
    </source>
</evidence>
<evidence type="ECO:0000313" key="6">
    <source>
        <dbReference type="EMBL" id="TKG08703.1"/>
    </source>
</evidence>
<dbReference type="GO" id="GO:0000160">
    <property type="term" value="P:phosphorelay signal transduction system"/>
    <property type="evidence" value="ECO:0007669"/>
    <property type="project" value="InterPro"/>
</dbReference>
<organism evidence="6 7">
    <name type="scientific">Vibrio lentus</name>
    <dbReference type="NCBI Taxonomy" id="136468"/>
    <lineage>
        <taxon>Bacteria</taxon>
        <taxon>Pseudomonadati</taxon>
        <taxon>Pseudomonadota</taxon>
        <taxon>Gammaproteobacteria</taxon>
        <taxon>Vibrionales</taxon>
        <taxon>Vibrionaceae</taxon>
        <taxon>Vibrio</taxon>
    </lineage>
</organism>
<dbReference type="EMBL" id="SYVO01000038">
    <property type="protein sequence ID" value="TKG08703.1"/>
    <property type="molecule type" value="Genomic_DNA"/>
</dbReference>
<feature type="domain" description="OmpR/PhoB-type" evidence="5">
    <location>
        <begin position="5"/>
        <end position="104"/>
    </location>
</feature>
<evidence type="ECO:0000256" key="2">
    <source>
        <dbReference type="PROSITE-ProRule" id="PRU01091"/>
    </source>
</evidence>
<reference evidence="6 7" key="1">
    <citation type="submission" date="2019-04" db="EMBL/GenBank/DDBJ databases">
        <title>A reverse ecology approach based on a biological definition of microbial populations.</title>
        <authorList>
            <person name="Arevalo P."/>
            <person name="Vaninsberghe D."/>
            <person name="Elsherbini J."/>
            <person name="Gore J."/>
            <person name="Polz M."/>
        </authorList>
    </citation>
    <scope>NUCLEOTIDE SEQUENCE [LARGE SCALE GENOMIC DNA]</scope>
    <source>
        <strain evidence="6 7">10N.222.48.A1</strain>
    </source>
</reference>
<keyword evidence="1 2" id="KW-0238">DNA-binding</keyword>
<dbReference type="SMART" id="SM00862">
    <property type="entry name" value="Trans_reg_C"/>
    <property type="match status" value="1"/>
</dbReference>
<comment type="caution">
    <text evidence="6">The sequence shown here is derived from an EMBL/GenBank/DDBJ whole genome shotgun (WGS) entry which is preliminary data.</text>
</comment>
<dbReference type="InterPro" id="IPR016032">
    <property type="entry name" value="Sig_transdc_resp-reg_C-effctor"/>
</dbReference>
<dbReference type="RefSeq" id="WP_065112677.1">
    <property type="nucleotide sequence ID" value="NZ_CAWQOO010001001.1"/>
</dbReference>
<dbReference type="GO" id="GO:0003677">
    <property type="term" value="F:DNA binding"/>
    <property type="evidence" value="ECO:0007669"/>
    <property type="project" value="UniProtKB-UniRule"/>
</dbReference>
<dbReference type="Gene3D" id="1.10.10.10">
    <property type="entry name" value="Winged helix-like DNA-binding domain superfamily/Winged helix DNA-binding domain"/>
    <property type="match status" value="1"/>
</dbReference>
<dbReference type="GO" id="GO:0006355">
    <property type="term" value="P:regulation of DNA-templated transcription"/>
    <property type="evidence" value="ECO:0007669"/>
    <property type="project" value="InterPro"/>
</dbReference>
<evidence type="ECO:0000313" key="7">
    <source>
        <dbReference type="Proteomes" id="UP000305840"/>
    </source>
</evidence>
<accession>A0A4U2EZS1</accession>
<dbReference type="PROSITE" id="PS51755">
    <property type="entry name" value="OMPR_PHOB"/>
    <property type="match status" value="1"/>
</dbReference>
<evidence type="ECO:0000256" key="4">
    <source>
        <dbReference type="SAM" id="Phobius"/>
    </source>
</evidence>
<dbReference type="Proteomes" id="UP000305840">
    <property type="component" value="Unassembled WGS sequence"/>
</dbReference>
<protein>
    <submittedName>
        <fullName evidence="6">Transcriptional regulator</fullName>
    </submittedName>
</protein>
<dbReference type="SUPFAM" id="SSF46894">
    <property type="entry name" value="C-terminal effector domain of the bipartite response regulators"/>
    <property type="match status" value="1"/>
</dbReference>
<dbReference type="InterPro" id="IPR001867">
    <property type="entry name" value="OmpR/PhoB-type_DNA-bd"/>
</dbReference>
<feature type="region of interest" description="Disordered" evidence="3">
    <location>
        <begin position="159"/>
        <end position="198"/>
    </location>
</feature>
<dbReference type="AlphaFoldDB" id="A0A4U2EZS1"/>
<keyword evidence="4" id="KW-0472">Membrane</keyword>
<keyword evidence="4" id="KW-1133">Transmembrane helix</keyword>
<evidence type="ECO:0000256" key="3">
    <source>
        <dbReference type="SAM" id="MobiDB-lite"/>
    </source>
</evidence>
<feature type="DNA-binding region" description="OmpR/PhoB-type" evidence="2">
    <location>
        <begin position="5"/>
        <end position="104"/>
    </location>
</feature>
<dbReference type="InterPro" id="IPR036388">
    <property type="entry name" value="WH-like_DNA-bd_sf"/>
</dbReference>